<comment type="caution">
    <text evidence="1">The sequence shown here is derived from an EMBL/GenBank/DDBJ whole genome shotgun (WGS) entry which is preliminary data.</text>
</comment>
<proteinExistence type="predicted"/>
<dbReference type="Gene3D" id="1.20.58.760">
    <property type="entry name" value="Peptidase M41"/>
    <property type="match status" value="1"/>
</dbReference>
<name>A0ABT0UAZ0_9BACT</name>
<dbReference type="SUPFAM" id="SSF140990">
    <property type="entry name" value="FtsH protease domain-like"/>
    <property type="match status" value="1"/>
</dbReference>
<organism evidence="1 2">
    <name type="scientific">Aporhodopirellula aestuarii</name>
    <dbReference type="NCBI Taxonomy" id="2950107"/>
    <lineage>
        <taxon>Bacteria</taxon>
        <taxon>Pseudomonadati</taxon>
        <taxon>Planctomycetota</taxon>
        <taxon>Planctomycetia</taxon>
        <taxon>Pirellulales</taxon>
        <taxon>Pirellulaceae</taxon>
        <taxon>Aporhodopirellula</taxon>
    </lineage>
</organism>
<dbReference type="EMBL" id="JAMQBK010000078">
    <property type="protein sequence ID" value="MCM2374070.1"/>
    <property type="molecule type" value="Genomic_DNA"/>
</dbReference>
<keyword evidence="1" id="KW-0132">Cell division</keyword>
<dbReference type="InterPro" id="IPR037219">
    <property type="entry name" value="Peptidase_M41-like"/>
</dbReference>
<dbReference type="RefSeq" id="WP_250931940.1">
    <property type="nucleotide sequence ID" value="NZ_JAMQBK010000078.1"/>
</dbReference>
<keyword evidence="2" id="KW-1185">Reference proteome</keyword>
<evidence type="ECO:0000313" key="1">
    <source>
        <dbReference type="EMBL" id="MCM2374070.1"/>
    </source>
</evidence>
<evidence type="ECO:0000313" key="2">
    <source>
        <dbReference type="Proteomes" id="UP001202961"/>
    </source>
</evidence>
<dbReference type="Proteomes" id="UP001202961">
    <property type="component" value="Unassembled WGS sequence"/>
</dbReference>
<keyword evidence="1" id="KW-0131">Cell cycle</keyword>
<reference evidence="1 2" key="1">
    <citation type="journal article" date="2022" name="Syst. Appl. Microbiol.">
        <title>Rhodopirellula aestuarii sp. nov., a novel member of the genus Rhodopirellula isolated from brackish sediments collected in the Tagus River estuary, Portugal.</title>
        <authorList>
            <person name="Vitorino I.R."/>
            <person name="Klimek D."/>
            <person name="Calusinska M."/>
            <person name="Lobo-da-Cunha A."/>
            <person name="Vasconcelos V."/>
            <person name="Lage O.M."/>
        </authorList>
    </citation>
    <scope>NUCLEOTIDE SEQUENCE [LARGE SCALE GENOMIC DNA]</scope>
    <source>
        <strain evidence="1 2">ICT_H3.1</strain>
    </source>
</reference>
<gene>
    <name evidence="1" type="ORF">NB063_25935</name>
</gene>
<accession>A0ABT0UAZ0</accession>
<dbReference type="GO" id="GO:0051301">
    <property type="term" value="P:cell division"/>
    <property type="evidence" value="ECO:0007669"/>
    <property type="project" value="UniProtKB-KW"/>
</dbReference>
<sequence>MDWDWEPDEDETHTAYHEAGHAIVGCALGAQIDRVSLSQASAYDDLDDGLPSRFGDCLVNWGRVDPNQAWQQQRELLTILAGPIAELIYRAEDADQIDLAAWELDWQQAQQCVRQMHAQREMQNRILRDAVSRLKQLIGNPPVWPAVAALADELAIGDEIDGERVAELVRFWWRRAGY</sequence>
<protein>
    <submittedName>
        <fullName evidence="1">Cell division protein FtsH</fullName>
    </submittedName>
</protein>